<keyword evidence="1" id="KW-0677">Repeat</keyword>
<dbReference type="EMBL" id="RJJH01000010">
    <property type="protein sequence ID" value="RNI11740.1"/>
    <property type="molecule type" value="Genomic_DNA"/>
</dbReference>
<feature type="repeat" description="TPR" evidence="3">
    <location>
        <begin position="53"/>
        <end position="86"/>
    </location>
</feature>
<dbReference type="PROSITE" id="PS50005">
    <property type="entry name" value="TPR"/>
    <property type="match status" value="1"/>
</dbReference>
<gene>
    <name evidence="4" type="ORF">EFE41_05110</name>
</gene>
<reference evidence="4 5" key="1">
    <citation type="submission" date="2018-10" db="EMBL/GenBank/DDBJ databases">
        <title>Cultivation of a novel Methanohalophilus strain from Kebrit Deep of the Red Sea and a genomic comparison of members of the genus Methanohalophilus.</title>
        <authorList>
            <person name="Guan Y."/>
            <person name="Ngugi D.K."/>
            <person name="Stingl U."/>
        </authorList>
    </citation>
    <scope>NUCLEOTIDE SEQUENCE [LARGE SCALE GENOMIC DNA]</scope>
    <source>
        <strain evidence="4 5">DSM 7471</strain>
    </source>
</reference>
<dbReference type="Gene3D" id="1.25.40.10">
    <property type="entry name" value="Tetratricopeptide repeat domain"/>
    <property type="match status" value="2"/>
</dbReference>
<keyword evidence="2 3" id="KW-0802">TPR repeat</keyword>
<comment type="caution">
    <text evidence="4">The sequence shown here is derived from an EMBL/GenBank/DDBJ whole genome shotgun (WGS) entry which is preliminary data.</text>
</comment>
<dbReference type="InterPro" id="IPR019734">
    <property type="entry name" value="TPR_rpt"/>
</dbReference>
<proteinExistence type="predicted"/>
<dbReference type="InterPro" id="IPR051685">
    <property type="entry name" value="Ycf3/AcsC/BcsC/TPR_MFPF"/>
</dbReference>
<accession>A0A3M9LEK0</accession>
<dbReference type="InterPro" id="IPR011990">
    <property type="entry name" value="TPR-like_helical_dom_sf"/>
</dbReference>
<evidence type="ECO:0000256" key="1">
    <source>
        <dbReference type="ARBA" id="ARBA00022737"/>
    </source>
</evidence>
<dbReference type="SUPFAM" id="SSF48452">
    <property type="entry name" value="TPR-like"/>
    <property type="match status" value="1"/>
</dbReference>
<protein>
    <submittedName>
        <fullName evidence="4">Tetratricopeptide repeat protein</fullName>
    </submittedName>
</protein>
<dbReference type="AlphaFoldDB" id="A0A3M9LEK0"/>
<dbReference type="PANTHER" id="PTHR44943">
    <property type="entry name" value="CELLULOSE SYNTHASE OPERON PROTEIN C"/>
    <property type="match status" value="1"/>
</dbReference>
<dbReference type="PANTHER" id="PTHR44943:SF8">
    <property type="entry name" value="TPR REPEAT-CONTAINING PROTEIN MJ0263"/>
    <property type="match status" value="1"/>
</dbReference>
<dbReference type="Proteomes" id="UP000278252">
    <property type="component" value="Unassembled WGS sequence"/>
</dbReference>
<evidence type="ECO:0000256" key="3">
    <source>
        <dbReference type="PROSITE-ProRule" id="PRU00339"/>
    </source>
</evidence>
<evidence type="ECO:0000313" key="5">
    <source>
        <dbReference type="Proteomes" id="UP000278252"/>
    </source>
</evidence>
<sequence>MECFDKSTKIDPDYDNAWLNKGMMFCTMERYEEALICYEHINIRETDSAEKKTILWNCRGISHFLKGTYDEATRCFSHVLNLDPECEEAKNYLKKAISLLNQQKKQTSNY</sequence>
<name>A0A3M9LEK0_9EURY</name>
<dbReference type="Pfam" id="PF13181">
    <property type="entry name" value="TPR_8"/>
    <property type="match status" value="1"/>
</dbReference>
<dbReference type="SMART" id="SM00028">
    <property type="entry name" value="TPR"/>
    <property type="match status" value="2"/>
</dbReference>
<evidence type="ECO:0000313" key="4">
    <source>
        <dbReference type="EMBL" id="RNI11740.1"/>
    </source>
</evidence>
<organism evidence="4 5">
    <name type="scientific">Methanohalophilus portucalensis FDF-1</name>
    <dbReference type="NCBI Taxonomy" id="523843"/>
    <lineage>
        <taxon>Archaea</taxon>
        <taxon>Methanobacteriati</taxon>
        <taxon>Methanobacteriota</taxon>
        <taxon>Stenosarchaea group</taxon>
        <taxon>Methanomicrobia</taxon>
        <taxon>Methanosarcinales</taxon>
        <taxon>Methanosarcinaceae</taxon>
        <taxon>Methanohalophilus</taxon>
    </lineage>
</organism>
<evidence type="ECO:0000256" key="2">
    <source>
        <dbReference type="ARBA" id="ARBA00022803"/>
    </source>
</evidence>